<evidence type="ECO:0000313" key="4">
    <source>
        <dbReference type="EMBL" id="URN18751.1"/>
    </source>
</evidence>
<accession>A0ABY4TM10</accession>
<dbReference type="Proteomes" id="UP001056383">
    <property type="component" value="Chromosome"/>
</dbReference>
<proteinExistence type="predicted"/>
<name>A0ABY4TM10_9ACTN</name>
<dbReference type="InterPro" id="IPR000524">
    <property type="entry name" value="Tscrpt_reg_HTH_GntR"/>
</dbReference>
<dbReference type="PRINTS" id="PR00035">
    <property type="entry name" value="HTHGNTR"/>
</dbReference>
<gene>
    <name evidence="4" type="ORF">MW084_12355</name>
</gene>
<dbReference type="Gene3D" id="1.10.10.10">
    <property type="entry name" value="Winged helix-like DNA-binding domain superfamily/Winged helix DNA-binding domain"/>
    <property type="match status" value="1"/>
</dbReference>
<keyword evidence="1" id="KW-0805">Transcription regulation</keyword>
<dbReference type="EMBL" id="CP095474">
    <property type="protein sequence ID" value="URN18751.1"/>
    <property type="molecule type" value="Genomic_DNA"/>
</dbReference>
<evidence type="ECO:0000256" key="2">
    <source>
        <dbReference type="ARBA" id="ARBA00023125"/>
    </source>
</evidence>
<keyword evidence="5" id="KW-1185">Reference proteome</keyword>
<organism evidence="4 5">
    <name type="scientific">Streptomyces sudanensis</name>
    <dbReference type="NCBI Taxonomy" id="436397"/>
    <lineage>
        <taxon>Bacteria</taxon>
        <taxon>Bacillati</taxon>
        <taxon>Actinomycetota</taxon>
        <taxon>Actinomycetes</taxon>
        <taxon>Kitasatosporales</taxon>
        <taxon>Streptomycetaceae</taxon>
        <taxon>Streptomyces</taxon>
    </lineage>
</organism>
<sequence>MPGENALADAYGPPRPTFRRAIAVLTEEGFV</sequence>
<evidence type="ECO:0000256" key="1">
    <source>
        <dbReference type="ARBA" id="ARBA00023015"/>
    </source>
</evidence>
<evidence type="ECO:0000313" key="5">
    <source>
        <dbReference type="Proteomes" id="UP001056383"/>
    </source>
</evidence>
<keyword evidence="3" id="KW-0804">Transcription</keyword>
<evidence type="ECO:0000256" key="3">
    <source>
        <dbReference type="ARBA" id="ARBA00023163"/>
    </source>
</evidence>
<protein>
    <submittedName>
        <fullName evidence="4">GntR family transcriptional regulator</fullName>
    </submittedName>
</protein>
<reference evidence="4" key="1">
    <citation type="submission" date="2022-04" db="EMBL/GenBank/DDBJ databases">
        <title>Systematic whole-genome sequencing reveals an unexpected diversity among actinomycetoma pathogens and provides insights into their antibacterial susceptibilities.</title>
        <authorList>
            <person name="Watson A.K."/>
            <person name="Kepplinger B."/>
            <person name="Bakhiet S.M."/>
            <person name="Mhmoud N.A."/>
            <person name="Chapman J."/>
            <person name="Allenby N."/>
            <person name="Mickiewicz K."/>
            <person name="Goodfellow M."/>
            <person name="Fahal A.H."/>
            <person name="Errington J."/>
        </authorList>
    </citation>
    <scope>NUCLEOTIDE SEQUENCE</scope>
    <source>
        <strain evidence="4">SD 504</strain>
    </source>
</reference>
<dbReference type="InterPro" id="IPR036388">
    <property type="entry name" value="WH-like_DNA-bd_sf"/>
</dbReference>
<keyword evidence="2" id="KW-0238">DNA-binding</keyword>